<dbReference type="SUPFAM" id="SSF51430">
    <property type="entry name" value="NAD(P)-linked oxidoreductase"/>
    <property type="match status" value="1"/>
</dbReference>
<evidence type="ECO:0000259" key="2">
    <source>
        <dbReference type="Pfam" id="PF00248"/>
    </source>
</evidence>
<protein>
    <submittedName>
        <fullName evidence="3">General stress protein 69</fullName>
        <ecNumber evidence="3">1.1.1.-</ecNumber>
    </submittedName>
</protein>
<organism evidence="3 4">
    <name type="scientific">Posidoniimonas polymericola</name>
    <dbReference type="NCBI Taxonomy" id="2528002"/>
    <lineage>
        <taxon>Bacteria</taxon>
        <taxon>Pseudomonadati</taxon>
        <taxon>Planctomycetota</taxon>
        <taxon>Planctomycetia</taxon>
        <taxon>Pirellulales</taxon>
        <taxon>Lacipirellulaceae</taxon>
        <taxon>Posidoniimonas</taxon>
    </lineage>
</organism>
<dbReference type="PANTHER" id="PTHR43312:SF1">
    <property type="entry name" value="NADP-DEPENDENT OXIDOREDUCTASE DOMAIN-CONTAINING PROTEIN"/>
    <property type="match status" value="1"/>
</dbReference>
<dbReference type="Gene3D" id="3.20.20.100">
    <property type="entry name" value="NADP-dependent oxidoreductase domain"/>
    <property type="match status" value="1"/>
</dbReference>
<dbReference type="InterPro" id="IPR023210">
    <property type="entry name" value="NADP_OxRdtase_dom"/>
</dbReference>
<comment type="caution">
    <text evidence="3">The sequence shown here is derived from an EMBL/GenBank/DDBJ whole genome shotgun (WGS) entry which is preliminary data.</text>
</comment>
<gene>
    <name evidence="3" type="primary">yhdN_1</name>
    <name evidence="3" type="ORF">Pla123a_14850</name>
</gene>
<feature type="domain" description="NADP-dependent oxidoreductase" evidence="2">
    <location>
        <begin position="54"/>
        <end position="243"/>
    </location>
</feature>
<evidence type="ECO:0000256" key="1">
    <source>
        <dbReference type="SAM" id="SignalP"/>
    </source>
</evidence>
<evidence type="ECO:0000313" key="4">
    <source>
        <dbReference type="Proteomes" id="UP000318478"/>
    </source>
</evidence>
<dbReference type="InterPro" id="IPR006311">
    <property type="entry name" value="TAT_signal"/>
</dbReference>
<keyword evidence="1" id="KW-0732">Signal</keyword>
<feature type="signal peptide" evidence="1">
    <location>
        <begin position="1"/>
        <end position="29"/>
    </location>
</feature>
<name>A0A5C5YRZ9_9BACT</name>
<accession>A0A5C5YRZ9</accession>
<dbReference type="EC" id="1.1.1.-" evidence="3"/>
<dbReference type="Pfam" id="PF00248">
    <property type="entry name" value="Aldo_ket_red"/>
    <property type="match status" value="1"/>
</dbReference>
<dbReference type="GO" id="GO:0016491">
    <property type="term" value="F:oxidoreductase activity"/>
    <property type="evidence" value="ECO:0007669"/>
    <property type="project" value="UniProtKB-KW"/>
</dbReference>
<feature type="chain" id="PRO_5022826084" evidence="1">
    <location>
        <begin position="30"/>
        <end position="338"/>
    </location>
</feature>
<reference evidence="3 4" key="1">
    <citation type="submission" date="2019-02" db="EMBL/GenBank/DDBJ databases">
        <title>Deep-cultivation of Planctomycetes and their phenomic and genomic characterization uncovers novel biology.</title>
        <authorList>
            <person name="Wiegand S."/>
            <person name="Jogler M."/>
            <person name="Boedeker C."/>
            <person name="Pinto D."/>
            <person name="Vollmers J."/>
            <person name="Rivas-Marin E."/>
            <person name="Kohn T."/>
            <person name="Peeters S.H."/>
            <person name="Heuer A."/>
            <person name="Rast P."/>
            <person name="Oberbeckmann S."/>
            <person name="Bunk B."/>
            <person name="Jeske O."/>
            <person name="Meyerdierks A."/>
            <person name="Storesund J.E."/>
            <person name="Kallscheuer N."/>
            <person name="Luecker S."/>
            <person name="Lage O.M."/>
            <person name="Pohl T."/>
            <person name="Merkel B.J."/>
            <person name="Hornburger P."/>
            <person name="Mueller R.-W."/>
            <person name="Bruemmer F."/>
            <person name="Labrenz M."/>
            <person name="Spormann A.M."/>
            <person name="Op Den Camp H."/>
            <person name="Overmann J."/>
            <person name="Amann R."/>
            <person name="Jetten M.S.M."/>
            <person name="Mascher T."/>
            <person name="Medema M.H."/>
            <person name="Devos D.P."/>
            <person name="Kaster A.-K."/>
            <person name="Ovreas L."/>
            <person name="Rohde M."/>
            <person name="Galperin M.Y."/>
            <person name="Jogler C."/>
        </authorList>
    </citation>
    <scope>NUCLEOTIDE SEQUENCE [LARGE SCALE GENOMIC DNA]</scope>
    <source>
        <strain evidence="3 4">Pla123a</strain>
    </source>
</reference>
<evidence type="ECO:0000313" key="3">
    <source>
        <dbReference type="EMBL" id="TWT77689.1"/>
    </source>
</evidence>
<dbReference type="InterPro" id="IPR036812">
    <property type="entry name" value="NAD(P)_OxRdtase_dom_sf"/>
</dbReference>
<keyword evidence="4" id="KW-1185">Reference proteome</keyword>
<dbReference type="EMBL" id="SJPO01000003">
    <property type="protein sequence ID" value="TWT77689.1"/>
    <property type="molecule type" value="Genomic_DNA"/>
</dbReference>
<keyword evidence="3" id="KW-0560">Oxidoreductase</keyword>
<dbReference type="Proteomes" id="UP000318478">
    <property type="component" value="Unassembled WGS sequence"/>
</dbReference>
<proteinExistence type="predicted"/>
<dbReference type="AlphaFoldDB" id="A0A5C5YRZ9"/>
<sequence precursor="true">MPTPSDRRGFLKSTLASGALAAMSGEAIAAQQDSSDGVPTRPLGDSGARVSIVALGGHHIGQVAKKDGEAAAIRLMHQAIDQGVTFFDNCWDYHEGYSEEIMGKAIKDRRDKVFLMTKVCDRDYDGAKKMLDQSLRRLQTDYLDLWQFHEMVYDNDPDWVFEKDGIRAAREAKEAGRVKHIGFTGHKDPSIHLKMLGKPHDWDSAQMPNNLCDYFFRSFVHNVVPQCRQQGVGVIGMKGMGGGRGNLLQSGLATPQECLRYCLSQPVSSHVVGMMNERDLMEAVEVARGFTPLSQEELWELLAKVRDASADGRHELFKTSKNFDGPYHREQHGFAVEG</sequence>
<dbReference type="PROSITE" id="PS51318">
    <property type="entry name" value="TAT"/>
    <property type="match status" value="1"/>
</dbReference>
<dbReference type="InterPro" id="IPR053135">
    <property type="entry name" value="AKR2_Oxidoreductase"/>
</dbReference>
<dbReference type="PANTHER" id="PTHR43312">
    <property type="entry name" value="D-THREO-ALDOSE 1-DEHYDROGENASE"/>
    <property type="match status" value="1"/>
</dbReference>
<dbReference type="RefSeq" id="WP_197527773.1">
    <property type="nucleotide sequence ID" value="NZ_SJPO01000003.1"/>
</dbReference>
<dbReference type="CDD" id="cd19100">
    <property type="entry name" value="AKR_unchar"/>
    <property type="match status" value="1"/>
</dbReference>